<gene>
    <name evidence="2" type="ORF">RCOM_1981390</name>
</gene>
<proteinExistence type="predicted"/>
<sequence>MKVIAITTSLISAMLLTACAGNPTMTQLPPDRGHDVTVALANGVSDLQIDSGSFNISDEAKKELLGAFHTEMTKIGIPVSATGAPVILRVSEFKTRPVAARILLGVLSGSDHIKGTVSVAGTGFDVSDTGISVVGGLGVVARNVGTQTADGIGQLAGVATKRFGSARTSSTTLFPYASAHGPGGDAARALNELGSEWIWTFWALSPAEAM</sequence>
<organism evidence="2 3">
    <name type="scientific">Ricinus communis</name>
    <name type="common">Castor bean</name>
    <dbReference type="NCBI Taxonomy" id="3988"/>
    <lineage>
        <taxon>Eukaryota</taxon>
        <taxon>Viridiplantae</taxon>
        <taxon>Streptophyta</taxon>
        <taxon>Embryophyta</taxon>
        <taxon>Tracheophyta</taxon>
        <taxon>Spermatophyta</taxon>
        <taxon>Magnoliopsida</taxon>
        <taxon>eudicotyledons</taxon>
        <taxon>Gunneridae</taxon>
        <taxon>Pentapetalae</taxon>
        <taxon>rosids</taxon>
        <taxon>fabids</taxon>
        <taxon>Malpighiales</taxon>
        <taxon>Euphorbiaceae</taxon>
        <taxon>Acalyphoideae</taxon>
        <taxon>Acalypheae</taxon>
        <taxon>Ricinus</taxon>
    </lineage>
</organism>
<accession>B9TL30</accession>
<protein>
    <recommendedName>
        <fullName evidence="4">DUF4410 domain-containing protein</fullName>
    </recommendedName>
</protein>
<feature type="signal peptide" evidence="1">
    <location>
        <begin position="1"/>
        <end position="21"/>
    </location>
</feature>
<reference evidence="3" key="1">
    <citation type="journal article" date="2010" name="Nat. Biotechnol.">
        <title>Draft genome sequence of the oilseed species Ricinus communis.</title>
        <authorList>
            <person name="Chan A.P."/>
            <person name="Crabtree J."/>
            <person name="Zhao Q."/>
            <person name="Lorenzi H."/>
            <person name="Orvis J."/>
            <person name="Puiu D."/>
            <person name="Melake-Berhan A."/>
            <person name="Jones K.M."/>
            <person name="Redman J."/>
            <person name="Chen G."/>
            <person name="Cahoon E.B."/>
            <person name="Gedil M."/>
            <person name="Stanke M."/>
            <person name="Haas B.J."/>
            <person name="Wortman J.R."/>
            <person name="Fraser-Liggett C.M."/>
            <person name="Ravel J."/>
            <person name="Rabinowicz P.D."/>
        </authorList>
    </citation>
    <scope>NUCLEOTIDE SEQUENCE [LARGE SCALE GENOMIC DNA]</scope>
    <source>
        <strain evidence="3">cv. Hale</strain>
    </source>
</reference>
<dbReference type="EMBL" id="EQ986084">
    <property type="protein sequence ID" value="EEF23434.1"/>
    <property type="molecule type" value="Genomic_DNA"/>
</dbReference>
<dbReference type="Proteomes" id="UP000008311">
    <property type="component" value="Unassembled WGS sequence"/>
</dbReference>
<evidence type="ECO:0000313" key="2">
    <source>
        <dbReference type="EMBL" id="EEF23434.1"/>
    </source>
</evidence>
<dbReference type="PROSITE" id="PS51257">
    <property type="entry name" value="PROKAR_LIPOPROTEIN"/>
    <property type="match status" value="1"/>
</dbReference>
<keyword evidence="3" id="KW-1185">Reference proteome</keyword>
<dbReference type="AlphaFoldDB" id="B9TL30"/>
<name>B9TL30_RICCO</name>
<feature type="chain" id="PRO_5002892529" description="DUF4410 domain-containing protein" evidence="1">
    <location>
        <begin position="22"/>
        <end position="210"/>
    </location>
</feature>
<evidence type="ECO:0000256" key="1">
    <source>
        <dbReference type="SAM" id="SignalP"/>
    </source>
</evidence>
<evidence type="ECO:0008006" key="4">
    <source>
        <dbReference type="Google" id="ProtNLM"/>
    </source>
</evidence>
<dbReference type="InParanoid" id="B9TL30"/>
<keyword evidence="1" id="KW-0732">Signal</keyword>
<evidence type="ECO:0000313" key="3">
    <source>
        <dbReference type="Proteomes" id="UP000008311"/>
    </source>
</evidence>